<evidence type="ECO:0000256" key="1">
    <source>
        <dbReference type="SAM" id="Coils"/>
    </source>
</evidence>
<dbReference type="InterPro" id="IPR010958">
    <property type="entry name" value="Chorismate_mutase_highGC-bac"/>
</dbReference>
<dbReference type="InterPro" id="IPR002701">
    <property type="entry name" value="CM_II_prokaryot"/>
</dbReference>
<evidence type="ECO:0000313" key="4">
    <source>
        <dbReference type="EMBL" id="GAA3763294.1"/>
    </source>
</evidence>
<keyword evidence="1" id="KW-0175">Coiled coil</keyword>
<keyword evidence="5" id="KW-1185">Reference proteome</keyword>
<dbReference type="InterPro" id="IPR036263">
    <property type="entry name" value="Chorismate_II_sf"/>
</dbReference>
<reference evidence="5" key="1">
    <citation type="journal article" date="2019" name="Int. J. Syst. Evol. Microbiol.">
        <title>The Global Catalogue of Microorganisms (GCM) 10K type strain sequencing project: providing services to taxonomists for standard genome sequencing and annotation.</title>
        <authorList>
            <consortium name="The Broad Institute Genomics Platform"/>
            <consortium name="The Broad Institute Genome Sequencing Center for Infectious Disease"/>
            <person name="Wu L."/>
            <person name="Ma J."/>
        </authorList>
    </citation>
    <scope>NUCLEOTIDE SEQUENCE [LARGE SCALE GENOMIC DNA]</scope>
    <source>
        <strain evidence="5">JCM 30846</strain>
    </source>
</reference>
<protein>
    <recommendedName>
        <fullName evidence="3">Chorismate mutase domain-containing protein</fullName>
    </recommendedName>
</protein>
<dbReference type="PROSITE" id="PS51168">
    <property type="entry name" value="CHORISMATE_MUT_2"/>
    <property type="match status" value="1"/>
</dbReference>
<proteinExistence type="predicted"/>
<dbReference type="InterPro" id="IPR036979">
    <property type="entry name" value="CM_dom_sf"/>
</dbReference>
<dbReference type="SUPFAM" id="SSF48600">
    <property type="entry name" value="Chorismate mutase II"/>
    <property type="match status" value="1"/>
</dbReference>
<gene>
    <name evidence="4" type="ORF">GCM10023082_65870</name>
</gene>
<accession>A0ABP7GII6</accession>
<feature type="region of interest" description="Disordered" evidence="2">
    <location>
        <begin position="134"/>
        <end position="153"/>
    </location>
</feature>
<dbReference type="Pfam" id="PF01817">
    <property type="entry name" value="CM_2"/>
    <property type="match status" value="1"/>
</dbReference>
<organism evidence="4 5">
    <name type="scientific">Streptomyces tremellae</name>
    <dbReference type="NCBI Taxonomy" id="1124239"/>
    <lineage>
        <taxon>Bacteria</taxon>
        <taxon>Bacillati</taxon>
        <taxon>Actinomycetota</taxon>
        <taxon>Actinomycetes</taxon>
        <taxon>Kitasatosporales</taxon>
        <taxon>Streptomycetaceae</taxon>
        <taxon>Streptomyces</taxon>
    </lineage>
</organism>
<dbReference type="NCBIfam" id="TIGR01808">
    <property type="entry name" value="CM_M_hiGC-arch"/>
    <property type="match status" value="1"/>
</dbReference>
<comment type="caution">
    <text evidence="4">The sequence shown here is derived from an EMBL/GenBank/DDBJ whole genome shotgun (WGS) entry which is preliminary data.</text>
</comment>
<sequence length="153" mass="16598">MCDARHSLLRIVARSVGLLSVITQIRPVGAFLIYGWQGGGRSVGEVCIVTEENPGASAIAAHREEIDELDLRIIELLEQRSQISRRIQSLRVGQGGTRTVLSREMTVLEQYTARLGRPGAAIAMSVLEFCRGVRPGDGSRRSESPDTPAVTAT</sequence>
<dbReference type="SMART" id="SM00830">
    <property type="entry name" value="CM_2"/>
    <property type="match status" value="1"/>
</dbReference>
<dbReference type="NCBIfam" id="NF005894">
    <property type="entry name" value="PRK07857.1"/>
    <property type="match status" value="1"/>
</dbReference>
<dbReference type="EMBL" id="BAABEP010000107">
    <property type="protein sequence ID" value="GAA3763294.1"/>
    <property type="molecule type" value="Genomic_DNA"/>
</dbReference>
<feature type="coiled-coil region" evidence="1">
    <location>
        <begin position="59"/>
        <end position="86"/>
    </location>
</feature>
<dbReference type="Proteomes" id="UP001499884">
    <property type="component" value="Unassembled WGS sequence"/>
</dbReference>
<evidence type="ECO:0000313" key="5">
    <source>
        <dbReference type="Proteomes" id="UP001499884"/>
    </source>
</evidence>
<evidence type="ECO:0000256" key="2">
    <source>
        <dbReference type="SAM" id="MobiDB-lite"/>
    </source>
</evidence>
<name>A0ABP7GII6_9ACTN</name>
<dbReference type="Gene3D" id="1.20.59.10">
    <property type="entry name" value="Chorismate mutase"/>
    <property type="match status" value="1"/>
</dbReference>
<feature type="domain" description="Chorismate mutase" evidence="3">
    <location>
        <begin position="53"/>
        <end position="153"/>
    </location>
</feature>
<evidence type="ECO:0000259" key="3">
    <source>
        <dbReference type="PROSITE" id="PS51168"/>
    </source>
</evidence>